<name>A0ABR9P2M3_9ACTN</name>
<sequence>MRRAGPDPSPGTPERGALLVVDVQYDFASPEHVARFGEDALRRVEAAVDRVHTLVAAARSHGVPVLWARLEQDPADPWWSSRWLRGLLDADAGDLREREPCVAGTQGADWYGPGPGGGEEVVVKRRYSAFHGTGLAGSLRARGTEWVAVCGLTTDCCVDATVRDAFQEGLRTVVAGDATASYSEQRHRHTLDVLGLHAAVVTDTGTLSRAWAGARRGTQHGR</sequence>
<feature type="domain" description="Isochorismatase-like" evidence="2">
    <location>
        <begin position="17"/>
        <end position="204"/>
    </location>
</feature>
<dbReference type="Pfam" id="PF00857">
    <property type="entry name" value="Isochorismatase"/>
    <property type="match status" value="1"/>
</dbReference>
<dbReference type="PANTHER" id="PTHR43540">
    <property type="entry name" value="PEROXYUREIDOACRYLATE/UREIDOACRYLATE AMIDOHYDROLASE-RELATED"/>
    <property type="match status" value="1"/>
</dbReference>
<evidence type="ECO:0000256" key="1">
    <source>
        <dbReference type="ARBA" id="ARBA00022801"/>
    </source>
</evidence>
<evidence type="ECO:0000259" key="2">
    <source>
        <dbReference type="Pfam" id="PF00857"/>
    </source>
</evidence>
<gene>
    <name evidence="3" type="ORF">IDM40_05070</name>
</gene>
<dbReference type="Proteomes" id="UP000806528">
    <property type="component" value="Unassembled WGS sequence"/>
</dbReference>
<dbReference type="InterPro" id="IPR036380">
    <property type="entry name" value="Isochorismatase-like_sf"/>
</dbReference>
<organism evidence="3 4">
    <name type="scientific">Nocardiopsis coralli</name>
    <dbReference type="NCBI Taxonomy" id="2772213"/>
    <lineage>
        <taxon>Bacteria</taxon>
        <taxon>Bacillati</taxon>
        <taxon>Actinomycetota</taxon>
        <taxon>Actinomycetes</taxon>
        <taxon>Streptosporangiales</taxon>
        <taxon>Nocardiopsidaceae</taxon>
        <taxon>Nocardiopsis</taxon>
    </lineage>
</organism>
<dbReference type="EMBL" id="JADBGI010000003">
    <property type="protein sequence ID" value="MBE2998079.1"/>
    <property type="molecule type" value="Genomic_DNA"/>
</dbReference>
<dbReference type="SUPFAM" id="SSF52499">
    <property type="entry name" value="Isochorismatase-like hydrolases"/>
    <property type="match status" value="1"/>
</dbReference>
<proteinExistence type="predicted"/>
<dbReference type="GO" id="GO:0016787">
    <property type="term" value="F:hydrolase activity"/>
    <property type="evidence" value="ECO:0007669"/>
    <property type="project" value="UniProtKB-KW"/>
</dbReference>
<dbReference type="InterPro" id="IPR000868">
    <property type="entry name" value="Isochorismatase-like_dom"/>
</dbReference>
<dbReference type="InterPro" id="IPR050272">
    <property type="entry name" value="Isochorismatase-like_hydrls"/>
</dbReference>
<reference evidence="3 4" key="1">
    <citation type="submission" date="2020-09" db="EMBL/GenBank/DDBJ databases">
        <title>Diversity and distribution of actinomycetes associated with coral in the coast of Hainan.</title>
        <authorList>
            <person name="Li F."/>
        </authorList>
    </citation>
    <scope>NUCLEOTIDE SEQUENCE [LARGE SCALE GENOMIC DNA]</scope>
    <source>
        <strain evidence="3 4">HNM0947</strain>
    </source>
</reference>
<accession>A0ABR9P2M3</accession>
<comment type="caution">
    <text evidence="3">The sequence shown here is derived from an EMBL/GenBank/DDBJ whole genome shotgun (WGS) entry which is preliminary data.</text>
</comment>
<dbReference type="CDD" id="cd00431">
    <property type="entry name" value="cysteine_hydrolases"/>
    <property type="match status" value="1"/>
</dbReference>
<evidence type="ECO:0000313" key="4">
    <source>
        <dbReference type="Proteomes" id="UP000806528"/>
    </source>
</evidence>
<keyword evidence="4" id="KW-1185">Reference proteome</keyword>
<dbReference type="Gene3D" id="3.40.50.850">
    <property type="entry name" value="Isochorismatase-like"/>
    <property type="match status" value="1"/>
</dbReference>
<dbReference type="RefSeq" id="WP_193120705.1">
    <property type="nucleotide sequence ID" value="NZ_JADBGI010000003.1"/>
</dbReference>
<protein>
    <submittedName>
        <fullName evidence="3">Cysteine hydrolase</fullName>
    </submittedName>
</protein>
<keyword evidence="1 3" id="KW-0378">Hydrolase</keyword>
<evidence type="ECO:0000313" key="3">
    <source>
        <dbReference type="EMBL" id="MBE2998079.1"/>
    </source>
</evidence>